<dbReference type="InterPro" id="IPR041682">
    <property type="entry name" value="AAA_14"/>
</dbReference>
<dbReference type="PANTHER" id="PTHR42990">
    <property type="entry name" value="ATPASE"/>
    <property type="match status" value="1"/>
</dbReference>
<dbReference type="Pfam" id="PF13173">
    <property type="entry name" value="AAA_14"/>
    <property type="match status" value="1"/>
</dbReference>
<sequence>MLLLKSVDTQFTRYLDQEIDWSSRMTAIVGARGVGKTTLILQRILNHHQLQEVLYVKVDDLYFTENKLLDLAIQFEATGGKYLFIDEVHKYPNWSQELKDIYDYIPNLTVVFTGSSILDIYKGNADLSRRVVTYHMHGLSFREYMMMVRKEELPVFTLEQVLNHQYQEWLLKSDLRPLMHFKHYIEHGYYPFFQEPRFPDRLSNVINLILEVDIPQFAGLQAGTIIKLKTLLYLLSKNVPFKPNASKLAELIRVSRPVFADLMVFLEKAGLTMSLRNPAEGIKSLRKVEKLYLQNASLMSVIASNAPDIGNIRETFFMNQLQVKHQVEASSNADFWIDGQYTFEIGGKNKTQKQIQGLEHAFVVKDDIEYGEGRVIPLWAFGMLY</sequence>
<name>A0AAN4W3L2_9BACT</name>
<keyword evidence="3" id="KW-1185">Reference proteome</keyword>
<reference evidence="2 3" key="1">
    <citation type="submission" date="2021-12" db="EMBL/GenBank/DDBJ databases">
        <title>Genome sequencing of bacteria with rrn-lacking chromosome and rrn-plasmid.</title>
        <authorList>
            <person name="Anda M."/>
            <person name="Iwasaki W."/>
        </authorList>
    </citation>
    <scope>NUCLEOTIDE SEQUENCE [LARGE SCALE GENOMIC DNA]</scope>
    <source>
        <strain evidence="2 3">NBRC 15940</strain>
    </source>
</reference>
<evidence type="ECO:0000259" key="1">
    <source>
        <dbReference type="SMART" id="SM00382"/>
    </source>
</evidence>
<protein>
    <submittedName>
        <fullName evidence="2">ATPase AAA</fullName>
    </submittedName>
</protein>
<comment type="caution">
    <text evidence="2">The sequence shown here is derived from an EMBL/GenBank/DDBJ whole genome shotgun (WGS) entry which is preliminary data.</text>
</comment>
<evidence type="ECO:0000313" key="2">
    <source>
        <dbReference type="EMBL" id="GJM65031.1"/>
    </source>
</evidence>
<dbReference type="Gene3D" id="3.40.50.300">
    <property type="entry name" value="P-loop containing nucleotide triphosphate hydrolases"/>
    <property type="match status" value="1"/>
</dbReference>
<dbReference type="AlphaFoldDB" id="A0AAN4W3L2"/>
<dbReference type="EMBL" id="BQKE01000010">
    <property type="protein sequence ID" value="GJM65031.1"/>
    <property type="molecule type" value="Genomic_DNA"/>
</dbReference>
<dbReference type="InterPro" id="IPR003593">
    <property type="entry name" value="AAA+_ATPase"/>
</dbReference>
<evidence type="ECO:0000313" key="3">
    <source>
        <dbReference type="Proteomes" id="UP001310022"/>
    </source>
</evidence>
<accession>A0AAN4W3L2</accession>
<dbReference type="SUPFAM" id="SSF52540">
    <property type="entry name" value="P-loop containing nucleoside triphosphate hydrolases"/>
    <property type="match status" value="1"/>
</dbReference>
<proteinExistence type="predicted"/>
<dbReference type="SMART" id="SM00382">
    <property type="entry name" value="AAA"/>
    <property type="match status" value="1"/>
</dbReference>
<organism evidence="2 3">
    <name type="scientific">Persicobacter diffluens</name>
    <dbReference type="NCBI Taxonomy" id="981"/>
    <lineage>
        <taxon>Bacteria</taxon>
        <taxon>Pseudomonadati</taxon>
        <taxon>Bacteroidota</taxon>
        <taxon>Cytophagia</taxon>
        <taxon>Cytophagales</taxon>
        <taxon>Persicobacteraceae</taxon>
        <taxon>Persicobacter</taxon>
    </lineage>
</organism>
<dbReference type="InterPro" id="IPR027417">
    <property type="entry name" value="P-loop_NTPase"/>
</dbReference>
<dbReference type="PANTHER" id="PTHR42990:SF1">
    <property type="entry name" value="AAA+ ATPASE DOMAIN-CONTAINING PROTEIN"/>
    <property type="match status" value="1"/>
</dbReference>
<gene>
    <name evidence="2" type="ORF">PEDI_55830</name>
</gene>
<dbReference type="Proteomes" id="UP001310022">
    <property type="component" value="Unassembled WGS sequence"/>
</dbReference>
<feature type="domain" description="AAA+ ATPase" evidence="1">
    <location>
        <begin position="22"/>
        <end position="137"/>
    </location>
</feature>